<evidence type="ECO:0000313" key="1">
    <source>
        <dbReference type="EMBL" id="CAF3620964.1"/>
    </source>
</evidence>
<dbReference type="EMBL" id="CAJOBD010000235">
    <property type="protein sequence ID" value="CAF3620964.1"/>
    <property type="molecule type" value="Genomic_DNA"/>
</dbReference>
<reference evidence="1" key="1">
    <citation type="submission" date="2021-02" db="EMBL/GenBank/DDBJ databases">
        <authorList>
            <person name="Nowell W R."/>
        </authorList>
    </citation>
    <scope>NUCLEOTIDE SEQUENCE</scope>
</reference>
<dbReference type="Proteomes" id="UP000663836">
    <property type="component" value="Unassembled WGS sequence"/>
</dbReference>
<dbReference type="Gene3D" id="3.30.420.10">
    <property type="entry name" value="Ribonuclease H-like superfamily/Ribonuclease H"/>
    <property type="match status" value="1"/>
</dbReference>
<dbReference type="InterPro" id="IPR036397">
    <property type="entry name" value="RNaseH_sf"/>
</dbReference>
<gene>
    <name evidence="1" type="ORF">JBS370_LOCUS4780</name>
</gene>
<evidence type="ECO:0000313" key="2">
    <source>
        <dbReference type="Proteomes" id="UP000663836"/>
    </source>
</evidence>
<proteinExistence type="predicted"/>
<organism evidence="1 2">
    <name type="scientific">Rotaria sordida</name>
    <dbReference type="NCBI Taxonomy" id="392033"/>
    <lineage>
        <taxon>Eukaryota</taxon>
        <taxon>Metazoa</taxon>
        <taxon>Spiralia</taxon>
        <taxon>Gnathifera</taxon>
        <taxon>Rotifera</taxon>
        <taxon>Eurotatoria</taxon>
        <taxon>Bdelloidea</taxon>
        <taxon>Philodinida</taxon>
        <taxon>Philodinidae</taxon>
        <taxon>Rotaria</taxon>
    </lineage>
</organism>
<comment type="caution">
    <text evidence="1">The sequence shown here is derived from an EMBL/GenBank/DDBJ whole genome shotgun (WGS) entry which is preliminary data.</text>
</comment>
<accession>A0A818PC19</accession>
<protein>
    <submittedName>
        <fullName evidence="1">Uncharacterized protein</fullName>
    </submittedName>
</protein>
<dbReference type="GO" id="GO:0003676">
    <property type="term" value="F:nucleic acid binding"/>
    <property type="evidence" value="ECO:0007669"/>
    <property type="project" value="InterPro"/>
</dbReference>
<sequence>MSDKFIPYHLRDINDTPAYLDDQQKANWISAAKKAKKNYQYQQQHPAFDIPTSFYEIIYVNKSTTTETMQKLINHVRNCNEFTFDTEGEKSTKQLALIQIQTIPQQLPFFVILVELAHLPPIHSLIHLQIKQLFELIFKFRNNIYSWEPLRKEIYPAIVCQWFEWPIKTSVVNFQLKFTDCLSNRRNVIINDINSDEQMNLLSKCTRHKPSPYRPNEP</sequence>
<name>A0A818PC19_9BILA</name>
<dbReference type="AlphaFoldDB" id="A0A818PC19"/>